<evidence type="ECO:0000313" key="2">
    <source>
        <dbReference type="Proteomes" id="UP000821845"/>
    </source>
</evidence>
<sequence>MHPYRKFYDWQRDEANEGWERRRLLSGFRPKMFAGVSEAVIVEGVHSPPLLARPGQMKSRPCLTPREKRRQPSGKSIVVSALQLNWLHVASLRPQQLAVFAPQLLAPPLASLEPWVVHLCFPAAARFSFVFRCAAMGSFFVGSELPLPAMLSCHVEGTARAKECSSKAARVNLSVATLEAQHAANGPVAGRAVRSSGRSAVIKLAGRAETSKPHECIERSEEALQGHQLVRKQINIGPDRAHSGHRP</sequence>
<gene>
    <name evidence="1" type="ORF">HPB50_007714</name>
</gene>
<accession>A0ACB7TEC8</accession>
<dbReference type="Proteomes" id="UP000821845">
    <property type="component" value="Chromosome 1"/>
</dbReference>
<proteinExistence type="predicted"/>
<dbReference type="EMBL" id="CM023481">
    <property type="protein sequence ID" value="KAH6945280.1"/>
    <property type="molecule type" value="Genomic_DNA"/>
</dbReference>
<evidence type="ECO:0000313" key="1">
    <source>
        <dbReference type="EMBL" id="KAH6945280.1"/>
    </source>
</evidence>
<reference evidence="1" key="1">
    <citation type="submission" date="2020-05" db="EMBL/GenBank/DDBJ databases">
        <title>Large-scale comparative analyses of tick genomes elucidate their genetic diversity and vector capacities.</title>
        <authorList>
            <person name="Jia N."/>
            <person name="Wang J."/>
            <person name="Shi W."/>
            <person name="Du L."/>
            <person name="Sun Y."/>
            <person name="Zhan W."/>
            <person name="Jiang J."/>
            <person name="Wang Q."/>
            <person name="Zhang B."/>
            <person name="Ji P."/>
            <person name="Sakyi L.B."/>
            <person name="Cui X."/>
            <person name="Yuan T."/>
            <person name="Jiang B."/>
            <person name="Yang W."/>
            <person name="Lam T.T.-Y."/>
            <person name="Chang Q."/>
            <person name="Ding S."/>
            <person name="Wang X."/>
            <person name="Zhu J."/>
            <person name="Ruan X."/>
            <person name="Zhao L."/>
            <person name="Wei J."/>
            <person name="Que T."/>
            <person name="Du C."/>
            <person name="Cheng J."/>
            <person name="Dai P."/>
            <person name="Han X."/>
            <person name="Huang E."/>
            <person name="Gao Y."/>
            <person name="Liu J."/>
            <person name="Shao H."/>
            <person name="Ye R."/>
            <person name="Li L."/>
            <person name="Wei W."/>
            <person name="Wang X."/>
            <person name="Wang C."/>
            <person name="Yang T."/>
            <person name="Huo Q."/>
            <person name="Li W."/>
            <person name="Guo W."/>
            <person name="Chen H."/>
            <person name="Zhou L."/>
            <person name="Ni X."/>
            <person name="Tian J."/>
            <person name="Zhou Y."/>
            <person name="Sheng Y."/>
            <person name="Liu T."/>
            <person name="Pan Y."/>
            <person name="Xia L."/>
            <person name="Li J."/>
            <person name="Zhao F."/>
            <person name="Cao W."/>
        </authorList>
    </citation>
    <scope>NUCLEOTIDE SEQUENCE</scope>
    <source>
        <strain evidence="1">Hyas-2018</strain>
    </source>
</reference>
<protein>
    <submittedName>
        <fullName evidence="1">Uncharacterized protein</fullName>
    </submittedName>
</protein>
<name>A0ACB7TEC8_HYAAI</name>
<keyword evidence="2" id="KW-1185">Reference proteome</keyword>
<organism evidence="1 2">
    <name type="scientific">Hyalomma asiaticum</name>
    <name type="common">Tick</name>
    <dbReference type="NCBI Taxonomy" id="266040"/>
    <lineage>
        <taxon>Eukaryota</taxon>
        <taxon>Metazoa</taxon>
        <taxon>Ecdysozoa</taxon>
        <taxon>Arthropoda</taxon>
        <taxon>Chelicerata</taxon>
        <taxon>Arachnida</taxon>
        <taxon>Acari</taxon>
        <taxon>Parasitiformes</taxon>
        <taxon>Ixodida</taxon>
        <taxon>Ixodoidea</taxon>
        <taxon>Ixodidae</taxon>
        <taxon>Hyalomminae</taxon>
        <taxon>Hyalomma</taxon>
    </lineage>
</organism>
<comment type="caution">
    <text evidence="1">The sequence shown here is derived from an EMBL/GenBank/DDBJ whole genome shotgun (WGS) entry which is preliminary data.</text>
</comment>